<evidence type="ECO:0000313" key="2">
    <source>
        <dbReference type="Proteomes" id="UP000694564"/>
    </source>
</evidence>
<accession>A0A8D2DZ64</accession>
<proteinExistence type="predicted"/>
<protein>
    <submittedName>
        <fullName evidence="1">Uncharacterized protein</fullName>
    </submittedName>
</protein>
<keyword evidence="2" id="KW-1185">Reference proteome</keyword>
<dbReference type="Proteomes" id="UP000694564">
    <property type="component" value="Chromosome X"/>
</dbReference>
<reference evidence="1" key="1">
    <citation type="submission" date="2025-08" db="UniProtKB">
        <authorList>
            <consortium name="Ensembl"/>
        </authorList>
    </citation>
    <scope>IDENTIFICATION</scope>
</reference>
<name>A0A8D2DZ64_SCIVU</name>
<reference evidence="1" key="2">
    <citation type="submission" date="2025-09" db="UniProtKB">
        <authorList>
            <consortium name="Ensembl"/>
        </authorList>
    </citation>
    <scope>IDENTIFICATION</scope>
</reference>
<organism evidence="1 2">
    <name type="scientific">Sciurus vulgaris</name>
    <name type="common">Eurasian red squirrel</name>
    <dbReference type="NCBI Taxonomy" id="55149"/>
    <lineage>
        <taxon>Eukaryota</taxon>
        <taxon>Metazoa</taxon>
        <taxon>Chordata</taxon>
        <taxon>Craniata</taxon>
        <taxon>Vertebrata</taxon>
        <taxon>Euteleostomi</taxon>
        <taxon>Mammalia</taxon>
        <taxon>Eutheria</taxon>
        <taxon>Euarchontoglires</taxon>
        <taxon>Glires</taxon>
        <taxon>Rodentia</taxon>
        <taxon>Sciuromorpha</taxon>
        <taxon>Sciuridae</taxon>
        <taxon>Sciurinae</taxon>
        <taxon>Sciurini</taxon>
        <taxon>Sciurus</taxon>
    </lineage>
</organism>
<sequence length="66" mass="7610">MNQPQRMSPVVMDKEFKDLLDFRKMFLLPVAKGKGLSPHHPSLPIVWKFTVQLLAQLGLLGHSQWQ</sequence>
<dbReference type="AlphaFoldDB" id="A0A8D2DZ64"/>
<dbReference type="Ensembl" id="ENSSVLT00005034219.1">
    <property type="protein sequence ID" value="ENSSVLP00005030807.1"/>
    <property type="gene ID" value="ENSSVLG00005024287.1"/>
</dbReference>
<evidence type="ECO:0000313" key="1">
    <source>
        <dbReference type="Ensembl" id="ENSSVLP00005030807.1"/>
    </source>
</evidence>